<dbReference type="Pfam" id="PF17438">
    <property type="entry name" value="DUF5417"/>
    <property type="match status" value="1"/>
</dbReference>
<name>A0A2J0Q4H2_9ENTR</name>
<proteinExistence type="predicted"/>
<dbReference type="RefSeq" id="WP_032610481.1">
    <property type="nucleotide sequence ID" value="NZ_CBDITZ010000006.1"/>
</dbReference>
<evidence type="ECO:0000313" key="1">
    <source>
        <dbReference type="EMBL" id="PJD87161.1"/>
    </source>
</evidence>
<reference evidence="2 5" key="2">
    <citation type="submission" date="2018-05" db="EMBL/GenBank/DDBJ databases">
        <title>Evaluation of testing and processing parameters for the GenePOC Carba assay.</title>
        <authorList>
            <person name="Walsh T.R."/>
        </authorList>
    </citation>
    <scope>NUCLEOTIDE SEQUENCE [LARGE SCALE GENOMIC DNA]</scope>
    <source>
        <strain evidence="2 5">PECIMP</strain>
    </source>
</reference>
<dbReference type="AlphaFoldDB" id="A0A2J0Q4H2"/>
<evidence type="ECO:0000313" key="2">
    <source>
        <dbReference type="EMBL" id="PXB37462.1"/>
    </source>
</evidence>
<accession>A0A2J0Q4H2</accession>
<gene>
    <name evidence="1" type="ORF">B9Q30_06785</name>
    <name evidence="2" type="ORF">DL189_18525</name>
    <name evidence="3" type="ORF">FZC81_22345</name>
</gene>
<dbReference type="InterPro" id="IPR035392">
    <property type="entry name" value="DUF5417"/>
</dbReference>
<sequence>MKLSRQTTNDTAVIEGTRSHFWGRSLYFIIENAPRAHLVAIDELLDAAGWESDHCPNYEDDDAFGHAGYSCGYMIEIDDVARFRADYKRLKKQIAAHIAAQRKAAAKQTA</sequence>
<organism evidence="1 4">
    <name type="scientific">Enterobacter hormaechei</name>
    <dbReference type="NCBI Taxonomy" id="158836"/>
    <lineage>
        <taxon>Bacteria</taxon>
        <taxon>Pseudomonadati</taxon>
        <taxon>Pseudomonadota</taxon>
        <taxon>Gammaproteobacteria</taxon>
        <taxon>Enterobacterales</taxon>
        <taxon>Enterobacteriaceae</taxon>
        <taxon>Enterobacter</taxon>
        <taxon>Enterobacter cloacae complex</taxon>
    </lineage>
</organism>
<evidence type="ECO:0008006" key="7">
    <source>
        <dbReference type="Google" id="ProtNLM"/>
    </source>
</evidence>
<dbReference type="EMBL" id="NEEW01000004">
    <property type="protein sequence ID" value="PJD87161.1"/>
    <property type="molecule type" value="Genomic_DNA"/>
</dbReference>
<reference evidence="3 6" key="3">
    <citation type="submission" date="2019-08" db="EMBL/GenBank/DDBJ databases">
        <title>Whole genome sequence analysis of bacterial isolates in patients.</title>
        <authorList>
            <person name="Jeong K.C."/>
        </authorList>
    </citation>
    <scope>NUCLEOTIDE SEQUENCE [LARGE SCALE GENOMIC DNA]</scope>
    <source>
        <strain evidence="3 6">KCJ3K342</strain>
    </source>
</reference>
<dbReference type="EMBL" id="VTDZ01000138">
    <property type="protein sequence ID" value="TYS05980.1"/>
    <property type="molecule type" value="Genomic_DNA"/>
</dbReference>
<protein>
    <recommendedName>
        <fullName evidence="7">DUF5417 domain-containing protein</fullName>
    </recommendedName>
</protein>
<dbReference type="EMBL" id="QHMI01000017">
    <property type="protein sequence ID" value="PXB37462.1"/>
    <property type="molecule type" value="Genomic_DNA"/>
</dbReference>
<evidence type="ECO:0000313" key="6">
    <source>
        <dbReference type="Proteomes" id="UP000322612"/>
    </source>
</evidence>
<evidence type="ECO:0000313" key="3">
    <source>
        <dbReference type="EMBL" id="TYS05980.1"/>
    </source>
</evidence>
<comment type="caution">
    <text evidence="1">The sequence shown here is derived from an EMBL/GenBank/DDBJ whole genome shotgun (WGS) entry which is preliminary data.</text>
</comment>
<evidence type="ECO:0000313" key="5">
    <source>
        <dbReference type="Proteomes" id="UP000246375"/>
    </source>
</evidence>
<dbReference type="Proteomes" id="UP000246375">
    <property type="component" value="Unassembled WGS sequence"/>
</dbReference>
<dbReference type="OrthoDB" id="6606577at2"/>
<dbReference type="Proteomes" id="UP000229974">
    <property type="component" value="Unassembled WGS sequence"/>
</dbReference>
<evidence type="ECO:0000313" key="4">
    <source>
        <dbReference type="Proteomes" id="UP000229974"/>
    </source>
</evidence>
<reference evidence="1 4" key="1">
    <citation type="journal article" date="2017" name="J. Antimicrob. Chemother.">
        <title>Characterization of the population structure, drug resistance mechanisms and plasmids of the community-associated Enterobacter cloacae complex in China.</title>
        <authorList>
            <person name="Zhou K."/>
            <person name="Yu W."/>
            <person name="Cao X."/>
            <person name="Shen P."/>
            <person name="Lu H."/>
            <person name="Luo Q."/>
            <person name="Rossen J.W.A."/>
            <person name="Xiao Y."/>
        </authorList>
    </citation>
    <scope>NUCLEOTIDE SEQUENCE [LARGE SCALE GENOMIC DNA]</scope>
    <source>
        <strain evidence="1 4">ECC904</strain>
    </source>
</reference>
<dbReference type="Proteomes" id="UP000322612">
    <property type="component" value="Unassembled WGS sequence"/>
</dbReference>